<dbReference type="Gene3D" id="3.40.50.2000">
    <property type="entry name" value="Glycogen Phosphorylase B"/>
    <property type="match status" value="3"/>
</dbReference>
<evidence type="ECO:0000313" key="7">
    <source>
        <dbReference type="Proteomes" id="UP000325577"/>
    </source>
</evidence>
<accession>A0A5J5BVN6</accession>
<dbReference type="AlphaFoldDB" id="A0A5J5BVN6"/>
<dbReference type="EMBL" id="CM018033">
    <property type="protein sequence ID" value="KAA8545847.1"/>
    <property type="molecule type" value="Genomic_DNA"/>
</dbReference>
<dbReference type="OrthoDB" id="5835829at2759"/>
<evidence type="ECO:0000256" key="4">
    <source>
        <dbReference type="RuleBase" id="RU003718"/>
    </source>
</evidence>
<dbReference type="EC" id="2.4.1.-" evidence="5"/>
<keyword evidence="7" id="KW-1185">Reference proteome</keyword>
<organism evidence="6 7">
    <name type="scientific">Nyssa sinensis</name>
    <dbReference type="NCBI Taxonomy" id="561372"/>
    <lineage>
        <taxon>Eukaryota</taxon>
        <taxon>Viridiplantae</taxon>
        <taxon>Streptophyta</taxon>
        <taxon>Embryophyta</taxon>
        <taxon>Tracheophyta</taxon>
        <taxon>Spermatophyta</taxon>
        <taxon>Magnoliopsida</taxon>
        <taxon>eudicotyledons</taxon>
        <taxon>Gunneridae</taxon>
        <taxon>Pentapetalae</taxon>
        <taxon>asterids</taxon>
        <taxon>Cornales</taxon>
        <taxon>Nyssaceae</taxon>
        <taxon>Nyssa</taxon>
    </lineage>
</organism>
<keyword evidence="2 4" id="KW-0328">Glycosyltransferase</keyword>
<dbReference type="Pfam" id="PF00201">
    <property type="entry name" value="UDPGT"/>
    <property type="match status" value="1"/>
</dbReference>
<dbReference type="PANTHER" id="PTHR48047">
    <property type="entry name" value="GLYCOSYLTRANSFERASE"/>
    <property type="match status" value="1"/>
</dbReference>
<dbReference type="PROSITE" id="PS00375">
    <property type="entry name" value="UDPGT"/>
    <property type="match status" value="1"/>
</dbReference>
<dbReference type="FunFam" id="3.40.50.2000:FF:000047">
    <property type="entry name" value="Glycosyltransferase"/>
    <property type="match status" value="1"/>
</dbReference>
<dbReference type="FunFam" id="3.40.50.2000:FF:000608">
    <property type="entry name" value="Os01g0598000 protein"/>
    <property type="match status" value="1"/>
</dbReference>
<dbReference type="Proteomes" id="UP000325577">
    <property type="component" value="Linkage Group LG10"/>
</dbReference>
<proteinExistence type="inferred from homology"/>
<evidence type="ECO:0000256" key="5">
    <source>
        <dbReference type="RuleBase" id="RU362057"/>
    </source>
</evidence>
<protein>
    <recommendedName>
        <fullName evidence="5">Glycosyltransferase</fullName>
        <ecNumber evidence="5">2.4.1.-</ecNumber>
    </recommendedName>
</protein>
<dbReference type="GO" id="GO:0035251">
    <property type="term" value="F:UDP-glucosyltransferase activity"/>
    <property type="evidence" value="ECO:0007669"/>
    <property type="project" value="TreeGrafter"/>
</dbReference>
<evidence type="ECO:0000256" key="3">
    <source>
        <dbReference type="ARBA" id="ARBA00022679"/>
    </source>
</evidence>
<evidence type="ECO:0000313" key="6">
    <source>
        <dbReference type="EMBL" id="KAA8545847.1"/>
    </source>
</evidence>
<evidence type="ECO:0000256" key="2">
    <source>
        <dbReference type="ARBA" id="ARBA00022676"/>
    </source>
</evidence>
<dbReference type="CDD" id="cd03784">
    <property type="entry name" value="GT1_Gtf-like"/>
    <property type="match status" value="1"/>
</dbReference>
<evidence type="ECO:0000256" key="1">
    <source>
        <dbReference type="ARBA" id="ARBA00009995"/>
    </source>
</evidence>
<reference evidence="6 7" key="1">
    <citation type="submission" date="2019-09" db="EMBL/GenBank/DDBJ databases">
        <title>A chromosome-level genome assembly of the Chinese tupelo Nyssa sinensis.</title>
        <authorList>
            <person name="Yang X."/>
            <person name="Kang M."/>
            <person name="Yang Y."/>
            <person name="Xiong H."/>
            <person name="Wang M."/>
            <person name="Zhang Z."/>
            <person name="Wang Z."/>
            <person name="Wu H."/>
            <person name="Ma T."/>
            <person name="Liu J."/>
            <person name="Xi Z."/>
        </authorList>
    </citation>
    <scope>NUCLEOTIDE SEQUENCE [LARGE SCALE GENOMIC DNA]</scope>
    <source>
        <strain evidence="6">J267</strain>
        <tissue evidence="6">Leaf</tissue>
    </source>
</reference>
<dbReference type="SUPFAM" id="SSF53756">
    <property type="entry name" value="UDP-Glycosyltransferase/glycogen phosphorylase"/>
    <property type="match status" value="2"/>
</dbReference>
<comment type="similarity">
    <text evidence="1 4">Belongs to the UDP-glycosyltransferase family.</text>
</comment>
<dbReference type="InterPro" id="IPR002213">
    <property type="entry name" value="UDP_glucos_trans"/>
</dbReference>
<name>A0A5J5BVN6_9ASTE</name>
<dbReference type="InterPro" id="IPR035595">
    <property type="entry name" value="UDP_glycos_trans_CS"/>
</dbReference>
<dbReference type="PANTHER" id="PTHR48047:SF45">
    <property type="entry name" value="SCOPOLETIN GLUCOSYLTRANSFERASE-LIKE"/>
    <property type="match status" value="1"/>
</dbReference>
<keyword evidence="3 4" id="KW-0808">Transferase</keyword>
<sequence length="489" mass="55227">MLQEPLEHFLQECRPHCLVADMFFPWATECAAKFGIPRLVFHGTSFFALCVSESLMLCKPYTRIFSGSESFIVPNLPDEITLKRSQLPIDNGFTRLVDRDKQSEVRSYGVIVNSFYELEPAYADHYQNVLRRKSWHIGPVSLCNKDTEDKAERGKKASIEKEKCLKWLNSKQPDSVLYVCFGSVTKFTSAQLLEIAVGLEASGQQFIWVVRKGRDEEESEKWLLEGFKERMKGKGLIIRGWAPQILILEHEAVGGFVTHCGWNSTMEGVCAGVPMVTWPVFAEQFHNEKLVTQILRIGVGVGAQQWVRTVGDSVKREAIEKAVRRIMVGEEAGEMRSRAKALAEMAMRAVEEGIMGPLHVLFFPLMVHGHMIPILDMAKLFALRRVKATIITTPLNLPVFSKPIDRAKNLGIEISVSAIEFPAVEAGLPKGCENADQLHSEEMIYKFFKAIGMLQEQLEHVLRETRPDLVYLSLACGLWMISDREPKQG</sequence>
<gene>
    <name evidence="6" type="ORF">F0562_020702</name>
</gene>